<evidence type="ECO:0000256" key="7">
    <source>
        <dbReference type="ARBA" id="ARBA00022490"/>
    </source>
</evidence>
<evidence type="ECO:0000256" key="6">
    <source>
        <dbReference type="ARBA" id="ARBA00014679"/>
    </source>
</evidence>
<dbReference type="SUPFAM" id="SSF75217">
    <property type="entry name" value="alpha/beta knot"/>
    <property type="match status" value="1"/>
</dbReference>
<dbReference type="PANTHER" id="PTHR46417">
    <property type="entry name" value="TRNA (GUANINE-N(1)-)-METHYLTRANSFERASE"/>
    <property type="match status" value="1"/>
</dbReference>
<evidence type="ECO:0000256" key="12">
    <source>
        <dbReference type="ARBA" id="ARBA00029736"/>
    </source>
</evidence>
<evidence type="ECO:0000259" key="15">
    <source>
        <dbReference type="Pfam" id="PF01746"/>
    </source>
</evidence>
<comment type="subcellular location">
    <subcellularLocation>
        <location evidence="2">Cytoplasm</location>
    </subcellularLocation>
</comment>
<evidence type="ECO:0000256" key="5">
    <source>
        <dbReference type="ARBA" id="ARBA00012807"/>
    </source>
</evidence>
<proteinExistence type="inferred from homology"/>
<gene>
    <name evidence="16" type="ORF">MNBD_GAMMA01-21</name>
</gene>
<dbReference type="InterPro" id="IPR016009">
    <property type="entry name" value="tRNA_MeTrfase_TRMD/TRM10"/>
</dbReference>
<feature type="domain" description="tRNA methyltransferase TRMD/TRM10-type" evidence="15">
    <location>
        <begin position="5"/>
        <end position="228"/>
    </location>
</feature>
<sequence length="230" mass="25569">MKASIKFSVITIFPEMVESALSYGVIGKAIDKGLIELTTVNPRDFSQDKHNRIDDRPFGGGAGMVMMYDPLVRTVEYLKQQDKNLRLNFLCPHGKKLNQNIINTLAAETHIVLLCGRYEGIDQRFIDKYVDNEISLGDFVISGGELAAAVIIDAVARQIPLVLGDEESAKTDSFMQQLLGPPQYTRSEVLQQSGVPEVLLSGNHANIAKWREQQALKTTQLKRPDLLNKG</sequence>
<evidence type="ECO:0000313" key="16">
    <source>
        <dbReference type="EMBL" id="VAW39759.1"/>
    </source>
</evidence>
<accession>A0A3B0VS75</accession>
<dbReference type="InterPro" id="IPR002649">
    <property type="entry name" value="tRNA_m1G_MeTrfase_TrmD"/>
</dbReference>
<dbReference type="CDD" id="cd18080">
    <property type="entry name" value="TrmD-like"/>
    <property type="match status" value="1"/>
</dbReference>
<dbReference type="Gene3D" id="3.40.1280.10">
    <property type="match status" value="1"/>
</dbReference>
<dbReference type="AlphaFoldDB" id="A0A3B0VS75"/>
<keyword evidence="10" id="KW-0949">S-adenosyl-L-methionine</keyword>
<keyword evidence="9 16" id="KW-0808">Transferase</keyword>
<organism evidence="16">
    <name type="scientific">hydrothermal vent metagenome</name>
    <dbReference type="NCBI Taxonomy" id="652676"/>
    <lineage>
        <taxon>unclassified sequences</taxon>
        <taxon>metagenomes</taxon>
        <taxon>ecological metagenomes</taxon>
    </lineage>
</organism>
<evidence type="ECO:0000256" key="9">
    <source>
        <dbReference type="ARBA" id="ARBA00022679"/>
    </source>
</evidence>
<name>A0A3B0VS75_9ZZZZ</name>
<evidence type="ECO:0000256" key="11">
    <source>
        <dbReference type="ARBA" id="ARBA00022694"/>
    </source>
</evidence>
<dbReference type="GO" id="GO:0002939">
    <property type="term" value="P:tRNA N1-guanine methylation"/>
    <property type="evidence" value="ECO:0007669"/>
    <property type="project" value="TreeGrafter"/>
</dbReference>
<dbReference type="GO" id="GO:0005829">
    <property type="term" value="C:cytosol"/>
    <property type="evidence" value="ECO:0007669"/>
    <property type="project" value="TreeGrafter"/>
</dbReference>
<dbReference type="InterPro" id="IPR029028">
    <property type="entry name" value="Alpha/beta_knot_MTases"/>
</dbReference>
<keyword evidence="11" id="KW-0819">tRNA processing</keyword>
<dbReference type="NCBIfam" id="NF000648">
    <property type="entry name" value="PRK00026.1"/>
    <property type="match status" value="1"/>
</dbReference>
<comment type="catalytic activity">
    <reaction evidence="14">
        <text>guanosine(37) in tRNA + S-adenosyl-L-methionine = N(1)-methylguanosine(37) in tRNA + S-adenosyl-L-homocysteine + H(+)</text>
        <dbReference type="Rhea" id="RHEA:36899"/>
        <dbReference type="Rhea" id="RHEA-COMP:10145"/>
        <dbReference type="Rhea" id="RHEA-COMP:10147"/>
        <dbReference type="ChEBI" id="CHEBI:15378"/>
        <dbReference type="ChEBI" id="CHEBI:57856"/>
        <dbReference type="ChEBI" id="CHEBI:59789"/>
        <dbReference type="ChEBI" id="CHEBI:73542"/>
        <dbReference type="ChEBI" id="CHEBI:74269"/>
        <dbReference type="EC" id="2.1.1.228"/>
    </reaction>
</comment>
<dbReference type="HAMAP" id="MF_00605">
    <property type="entry name" value="TrmD"/>
    <property type="match status" value="1"/>
</dbReference>
<dbReference type="PIRSF" id="PIRSF000386">
    <property type="entry name" value="tRNA_mtase"/>
    <property type="match status" value="1"/>
</dbReference>
<evidence type="ECO:0000256" key="4">
    <source>
        <dbReference type="ARBA" id="ARBA00011738"/>
    </source>
</evidence>
<evidence type="ECO:0000256" key="2">
    <source>
        <dbReference type="ARBA" id="ARBA00004496"/>
    </source>
</evidence>
<evidence type="ECO:0000256" key="13">
    <source>
        <dbReference type="ARBA" id="ARBA00033392"/>
    </source>
</evidence>
<evidence type="ECO:0000256" key="14">
    <source>
        <dbReference type="ARBA" id="ARBA00047783"/>
    </source>
</evidence>
<dbReference type="InterPro" id="IPR023148">
    <property type="entry name" value="tRNA_m1G_MeTrfase_C_sf"/>
</dbReference>
<dbReference type="InterPro" id="IPR029026">
    <property type="entry name" value="tRNA_m1G_MTases_N"/>
</dbReference>
<evidence type="ECO:0000256" key="1">
    <source>
        <dbReference type="ARBA" id="ARBA00002634"/>
    </source>
</evidence>
<dbReference type="FunFam" id="3.40.1280.10:FF:000001">
    <property type="entry name" value="tRNA (guanine-N(1)-)-methyltransferase"/>
    <property type="match status" value="1"/>
</dbReference>
<comment type="similarity">
    <text evidence="3">Belongs to the RNA methyltransferase TrmD family.</text>
</comment>
<dbReference type="Pfam" id="PF01746">
    <property type="entry name" value="tRNA_m1G_MT"/>
    <property type="match status" value="1"/>
</dbReference>
<keyword evidence="8 16" id="KW-0489">Methyltransferase</keyword>
<protein>
    <recommendedName>
        <fullName evidence="6">tRNA (guanine-N(1)-)-methyltransferase</fullName>
        <ecNumber evidence="5">2.1.1.228</ecNumber>
    </recommendedName>
    <alternativeName>
        <fullName evidence="12">M1G-methyltransferase</fullName>
    </alternativeName>
    <alternativeName>
        <fullName evidence="13">tRNA [GM37] methyltransferase</fullName>
    </alternativeName>
</protein>
<comment type="subunit">
    <text evidence="4">Homodimer.</text>
</comment>
<comment type="function">
    <text evidence="1">Specifically methylates guanosine-37 in various tRNAs.</text>
</comment>
<evidence type="ECO:0000256" key="3">
    <source>
        <dbReference type="ARBA" id="ARBA00007630"/>
    </source>
</evidence>
<dbReference type="EMBL" id="UOEW01000243">
    <property type="protein sequence ID" value="VAW39759.1"/>
    <property type="molecule type" value="Genomic_DNA"/>
</dbReference>
<evidence type="ECO:0000256" key="8">
    <source>
        <dbReference type="ARBA" id="ARBA00022603"/>
    </source>
</evidence>
<dbReference type="EC" id="2.1.1.228" evidence="5"/>
<evidence type="ECO:0000256" key="10">
    <source>
        <dbReference type="ARBA" id="ARBA00022691"/>
    </source>
</evidence>
<keyword evidence="7" id="KW-0963">Cytoplasm</keyword>
<dbReference type="PANTHER" id="PTHR46417:SF1">
    <property type="entry name" value="TRNA (GUANINE-N(1)-)-METHYLTRANSFERASE"/>
    <property type="match status" value="1"/>
</dbReference>
<dbReference type="NCBIfam" id="TIGR00088">
    <property type="entry name" value="trmD"/>
    <property type="match status" value="1"/>
</dbReference>
<dbReference type="GO" id="GO:0052906">
    <property type="term" value="F:tRNA (guanine(37)-N1)-methyltransferase activity"/>
    <property type="evidence" value="ECO:0007669"/>
    <property type="project" value="UniProtKB-EC"/>
</dbReference>
<dbReference type="Gene3D" id="1.10.1270.20">
    <property type="entry name" value="tRNA(m1g37)methyltransferase, domain 2"/>
    <property type="match status" value="1"/>
</dbReference>
<reference evidence="16" key="1">
    <citation type="submission" date="2018-06" db="EMBL/GenBank/DDBJ databases">
        <authorList>
            <person name="Zhirakovskaya E."/>
        </authorList>
    </citation>
    <scope>NUCLEOTIDE SEQUENCE</scope>
</reference>